<dbReference type="PRINTS" id="PR00081">
    <property type="entry name" value="GDHRDH"/>
</dbReference>
<dbReference type="Pfam" id="PF00106">
    <property type="entry name" value="adh_short"/>
    <property type="match status" value="1"/>
</dbReference>
<dbReference type="GO" id="GO:0016491">
    <property type="term" value="F:oxidoreductase activity"/>
    <property type="evidence" value="ECO:0007669"/>
    <property type="project" value="UniProtKB-KW"/>
</dbReference>
<evidence type="ECO:0000256" key="2">
    <source>
        <dbReference type="ARBA" id="ARBA00023002"/>
    </source>
</evidence>
<dbReference type="PANTHER" id="PTHR44169:SF6">
    <property type="entry name" value="NADPH-DEPENDENT 1-ACYLDIHYDROXYACETONE PHOSPHATE REDUCTASE"/>
    <property type="match status" value="1"/>
</dbReference>
<reference evidence="4 5" key="1">
    <citation type="submission" date="2018-11" db="EMBL/GenBank/DDBJ databases">
        <title>Sequencing the genomes of 1000 actinobacteria strains.</title>
        <authorList>
            <person name="Klenk H.-P."/>
        </authorList>
    </citation>
    <scope>NUCLEOTIDE SEQUENCE [LARGE SCALE GENOMIC DNA]</scope>
    <source>
        <strain evidence="4 5">DSM 44254</strain>
    </source>
</reference>
<comment type="caution">
    <text evidence="4">The sequence shown here is derived from an EMBL/GenBank/DDBJ whole genome shotgun (WGS) entry which is preliminary data.</text>
</comment>
<dbReference type="InterPro" id="IPR020904">
    <property type="entry name" value="Sc_DH/Rdtase_CS"/>
</dbReference>
<dbReference type="AlphaFoldDB" id="A0A3N1D190"/>
<dbReference type="Gene3D" id="3.40.50.720">
    <property type="entry name" value="NAD(P)-binding Rossmann-like Domain"/>
    <property type="match status" value="1"/>
</dbReference>
<dbReference type="EMBL" id="RJKE01000001">
    <property type="protein sequence ID" value="ROO87303.1"/>
    <property type="molecule type" value="Genomic_DNA"/>
</dbReference>
<evidence type="ECO:0000313" key="4">
    <source>
        <dbReference type="EMBL" id="ROO87303.1"/>
    </source>
</evidence>
<sequence>MSGSSLVDKAQVDPAPTSSALSVRARGHLAGTDPAAPYASPALADLRGLPPLLIQAGSAEILLDDAVRLAAHPGLDVVVNAAGIMLPEDVLDGRSLKVAEDTIAANLLGTIRMVYAFAPHLATREQAAILTVSSGLAFVPLPLTPTYSATKAAVHSFGEALRVQLAGTSVQVIELVPPAVRTTLMNQENVEAAMPLDDFLTEAMSLLWTRPDAHEILVEKVQPLRYAVSDGTYDRVLSLLPAR</sequence>
<dbReference type="SUPFAM" id="SSF53474">
    <property type="entry name" value="alpha/beta-Hydrolases"/>
    <property type="match status" value="1"/>
</dbReference>
<dbReference type="PRINTS" id="PR00080">
    <property type="entry name" value="SDRFAMILY"/>
</dbReference>
<dbReference type="SUPFAM" id="SSF51735">
    <property type="entry name" value="NAD(P)-binding Rossmann-fold domains"/>
    <property type="match status" value="1"/>
</dbReference>
<name>A0A3N1D190_9ACTN</name>
<dbReference type="PROSITE" id="PS00061">
    <property type="entry name" value="ADH_SHORT"/>
    <property type="match status" value="1"/>
</dbReference>
<dbReference type="PANTHER" id="PTHR44169">
    <property type="entry name" value="NADPH-DEPENDENT 1-ACYLDIHYDROXYACETONE PHOSPHATE REDUCTASE"/>
    <property type="match status" value="1"/>
</dbReference>
<dbReference type="OrthoDB" id="9775296at2"/>
<evidence type="ECO:0000256" key="3">
    <source>
        <dbReference type="RuleBase" id="RU000363"/>
    </source>
</evidence>
<organism evidence="4 5">
    <name type="scientific">Actinocorallia herbida</name>
    <dbReference type="NCBI Taxonomy" id="58109"/>
    <lineage>
        <taxon>Bacteria</taxon>
        <taxon>Bacillati</taxon>
        <taxon>Actinomycetota</taxon>
        <taxon>Actinomycetes</taxon>
        <taxon>Streptosporangiales</taxon>
        <taxon>Thermomonosporaceae</taxon>
        <taxon>Actinocorallia</taxon>
    </lineage>
</organism>
<keyword evidence="2" id="KW-0560">Oxidoreductase</keyword>
<gene>
    <name evidence="4" type="ORF">EDD29_4900</name>
</gene>
<dbReference type="Proteomes" id="UP000272400">
    <property type="component" value="Unassembled WGS sequence"/>
</dbReference>
<proteinExistence type="inferred from homology"/>
<evidence type="ECO:0000256" key="1">
    <source>
        <dbReference type="ARBA" id="ARBA00006484"/>
    </source>
</evidence>
<accession>A0A3N1D190</accession>
<protein>
    <submittedName>
        <fullName evidence="4">Short subunit dehydrogenase</fullName>
    </submittedName>
</protein>
<dbReference type="InterPro" id="IPR036291">
    <property type="entry name" value="NAD(P)-bd_dom_sf"/>
</dbReference>
<dbReference type="InterPro" id="IPR029058">
    <property type="entry name" value="AB_hydrolase_fold"/>
</dbReference>
<keyword evidence="5" id="KW-1185">Reference proteome</keyword>
<dbReference type="InterPro" id="IPR002347">
    <property type="entry name" value="SDR_fam"/>
</dbReference>
<comment type="similarity">
    <text evidence="1 3">Belongs to the short-chain dehydrogenases/reductases (SDR) family.</text>
</comment>
<evidence type="ECO:0000313" key="5">
    <source>
        <dbReference type="Proteomes" id="UP000272400"/>
    </source>
</evidence>